<proteinExistence type="predicted"/>
<reference evidence="1" key="1">
    <citation type="submission" date="2014-05" db="EMBL/GenBank/DDBJ databases">
        <authorList>
            <person name="Chronopoulou M."/>
        </authorList>
    </citation>
    <scope>NUCLEOTIDE SEQUENCE</scope>
    <source>
        <tissue evidence="1">Whole organism</tissue>
    </source>
</reference>
<protein>
    <submittedName>
        <fullName evidence="1">Uncharacterized protein</fullName>
    </submittedName>
</protein>
<accession>A0A0K2TLF4</accession>
<dbReference type="AlphaFoldDB" id="A0A0K2TLF4"/>
<organism evidence="1">
    <name type="scientific">Lepeophtheirus salmonis</name>
    <name type="common">Salmon louse</name>
    <name type="synonym">Caligus salmonis</name>
    <dbReference type="NCBI Taxonomy" id="72036"/>
    <lineage>
        <taxon>Eukaryota</taxon>
        <taxon>Metazoa</taxon>
        <taxon>Ecdysozoa</taxon>
        <taxon>Arthropoda</taxon>
        <taxon>Crustacea</taxon>
        <taxon>Multicrustacea</taxon>
        <taxon>Hexanauplia</taxon>
        <taxon>Copepoda</taxon>
        <taxon>Siphonostomatoida</taxon>
        <taxon>Caligidae</taxon>
        <taxon>Lepeophtheirus</taxon>
    </lineage>
</organism>
<evidence type="ECO:0000313" key="1">
    <source>
        <dbReference type="EMBL" id="CDW26670.1"/>
    </source>
</evidence>
<dbReference type="EMBL" id="HACA01009309">
    <property type="protein sequence ID" value="CDW26670.1"/>
    <property type="molecule type" value="Transcribed_RNA"/>
</dbReference>
<name>A0A0K2TLF4_LEPSM</name>
<sequence>MNIKLYFALFSFNNECWKLSSTFYNFKSTRLVKIFHHEED</sequence>